<evidence type="ECO:0000313" key="1">
    <source>
        <dbReference type="EMBL" id="MFH6564878.1"/>
    </source>
</evidence>
<accession>A0ABW7LW37</accession>
<dbReference type="RefSeq" id="WP_395246518.1">
    <property type="nucleotide sequence ID" value="NZ_JBINXA010000003.1"/>
</dbReference>
<keyword evidence="2" id="KW-1185">Reference proteome</keyword>
<evidence type="ECO:0000313" key="2">
    <source>
        <dbReference type="Proteomes" id="UP001609821"/>
    </source>
</evidence>
<comment type="caution">
    <text evidence="1">The sequence shown here is derived from an EMBL/GenBank/DDBJ whole genome shotgun (WGS) entry which is preliminary data.</text>
</comment>
<evidence type="ECO:0008006" key="3">
    <source>
        <dbReference type="Google" id="ProtNLM"/>
    </source>
</evidence>
<sequence length="144" mass="16212">MQDSSYNRKNSDRSAILDFRPFPWRHAKAQNPKLMPLPNTSYPTLAAACSTLSSPMVFTHTELILTSREPHTMPLTKPNQELRMNLKAAAFALDDAAQDLFREAKGYAEPEFLMAMAKIAKLHEHVDLLTMLADEVKAGKIVRD</sequence>
<gene>
    <name evidence="1" type="ORF">ACHMWK_02625</name>
</gene>
<dbReference type="Proteomes" id="UP001609821">
    <property type="component" value="Unassembled WGS sequence"/>
</dbReference>
<dbReference type="EMBL" id="JBINXB010000002">
    <property type="protein sequence ID" value="MFH6564878.1"/>
    <property type="molecule type" value="Genomic_DNA"/>
</dbReference>
<reference evidence="1 2" key="1">
    <citation type="submission" date="2024-10" db="EMBL/GenBank/DDBJ databases">
        <title>Aeromonas and Pseudomonas from the Cagarras Archipelago, Rio de Janeiro, Brazil.</title>
        <authorList>
            <person name="Canellas A.L.B."/>
            <person name="Laport M.S."/>
        </authorList>
    </citation>
    <scope>NUCLEOTIDE SEQUENCE [LARGE SCALE GENOMIC DNA]</scope>
    <source>
        <strain evidence="1 2">CPF-4</strain>
    </source>
</reference>
<proteinExistence type="predicted"/>
<protein>
    <recommendedName>
        <fullName evidence="3">DUF3077 domain-containing protein</fullName>
    </recommendedName>
</protein>
<organism evidence="1 2">
    <name type="scientific">Pseudomonas kulmbachensis</name>
    <dbReference type="NCBI Taxonomy" id="3043408"/>
    <lineage>
        <taxon>Bacteria</taxon>
        <taxon>Pseudomonadati</taxon>
        <taxon>Pseudomonadota</taxon>
        <taxon>Gammaproteobacteria</taxon>
        <taxon>Pseudomonadales</taxon>
        <taxon>Pseudomonadaceae</taxon>
        <taxon>Pseudomonas</taxon>
    </lineage>
</organism>
<name>A0ABW7LW37_9PSED</name>